<name>A0A941CM22_9CLOT</name>
<keyword evidence="5 6" id="KW-0472">Membrane</keyword>
<feature type="transmembrane region" description="Helical" evidence="6">
    <location>
        <begin position="163"/>
        <end position="180"/>
    </location>
</feature>
<evidence type="ECO:0000313" key="8">
    <source>
        <dbReference type="Proteomes" id="UP000675379"/>
    </source>
</evidence>
<evidence type="ECO:0000256" key="4">
    <source>
        <dbReference type="ARBA" id="ARBA00022989"/>
    </source>
</evidence>
<evidence type="ECO:0000256" key="3">
    <source>
        <dbReference type="ARBA" id="ARBA00022692"/>
    </source>
</evidence>
<feature type="transmembrane region" description="Helical" evidence="6">
    <location>
        <begin position="12"/>
        <end position="30"/>
    </location>
</feature>
<feature type="transmembrane region" description="Helical" evidence="6">
    <location>
        <begin position="42"/>
        <end position="66"/>
    </location>
</feature>
<feature type="transmembrane region" description="Helical" evidence="6">
    <location>
        <begin position="87"/>
        <end position="109"/>
    </location>
</feature>
<dbReference type="PANTHER" id="PTHR43823">
    <property type="entry name" value="SPORULATION PROTEIN YKVU"/>
    <property type="match status" value="1"/>
</dbReference>
<dbReference type="GO" id="GO:0015297">
    <property type="term" value="F:antiporter activity"/>
    <property type="evidence" value="ECO:0007669"/>
    <property type="project" value="InterPro"/>
</dbReference>
<feature type="transmembrane region" description="Helical" evidence="6">
    <location>
        <begin position="186"/>
        <end position="209"/>
    </location>
</feature>
<feature type="transmembrane region" description="Helical" evidence="6">
    <location>
        <begin position="262"/>
        <end position="288"/>
    </location>
</feature>
<feature type="transmembrane region" description="Helical" evidence="6">
    <location>
        <begin position="309"/>
        <end position="329"/>
    </location>
</feature>
<keyword evidence="4 6" id="KW-1133">Transmembrane helix</keyword>
<keyword evidence="2" id="KW-1003">Cell membrane</keyword>
<dbReference type="Proteomes" id="UP000675379">
    <property type="component" value="Unassembled WGS sequence"/>
</dbReference>
<dbReference type="InterPro" id="IPR051327">
    <property type="entry name" value="MATE_MepA_subfamily"/>
</dbReference>
<dbReference type="AlphaFoldDB" id="A0A941CM22"/>
<comment type="subcellular location">
    <subcellularLocation>
        <location evidence="1">Cell membrane</location>
        <topology evidence="1">Multi-pass membrane protein</topology>
    </subcellularLocation>
</comment>
<evidence type="ECO:0000313" key="7">
    <source>
        <dbReference type="EMBL" id="MBR0575161.1"/>
    </source>
</evidence>
<reference evidence="7" key="1">
    <citation type="submission" date="2021-04" db="EMBL/GenBank/DDBJ databases">
        <title>Proteiniclasticum sedimins sp. nov., an obligate anaerobic bacterium isolated from anaerobic sludge.</title>
        <authorList>
            <person name="Liu J."/>
        </authorList>
    </citation>
    <scope>NUCLEOTIDE SEQUENCE</scope>
    <source>
        <strain evidence="7">BAD-10</strain>
    </source>
</reference>
<dbReference type="GO" id="GO:0005886">
    <property type="term" value="C:plasma membrane"/>
    <property type="evidence" value="ECO:0007669"/>
    <property type="project" value="UniProtKB-SubCell"/>
</dbReference>
<evidence type="ECO:0000256" key="1">
    <source>
        <dbReference type="ARBA" id="ARBA00004651"/>
    </source>
</evidence>
<dbReference type="RefSeq" id="WP_211799677.1">
    <property type="nucleotide sequence ID" value="NZ_JAGSCS010000002.1"/>
</dbReference>
<sequence>MRSRHLFSRFAQYVSLNILGMLGLSCYILADTFFVAKALGAFGLAALNFSISIYSLIHGAGLLLGVGGATRYRIHTAQKNIEMGRRGYGTTVKIGALAGGAFLLLGLLGTSGLARLLGADASTLPLTVTYLRTIFVFAPFFILNNILLAFVRNDGNPALAMKAMLFGSFSNILLDYLLMFPLNLGMFGAAFATGLAPILSIIVMVLHLRRSPGLRGSLNLAPQWKLLPDFLDLGMSSFILEISSAAVLMVTNRVILKISGNFGVAAYGIVANLALVGMALFAGLAQGVQPLVSSAHGKKQNEEIRKLQRYAVASALLLSFVLFGIVLGYRESIVEAFNGQGNAVVGQMAEEGLLLYFLGFFLVGYNILEATFASATENTQEAFRISLLRGFLFILPLILLLGRFYGMKGVWLSFILTEALVLLLTAEGKLRHRQSQKRGLVLGSSPVDETWNGG</sequence>
<gene>
    <name evidence="7" type="ORF">KCG48_02285</name>
</gene>
<keyword evidence="8" id="KW-1185">Reference proteome</keyword>
<feature type="transmembrane region" description="Helical" evidence="6">
    <location>
        <begin position="353"/>
        <end position="375"/>
    </location>
</feature>
<dbReference type="PROSITE" id="PS51257">
    <property type="entry name" value="PROKAR_LIPOPROTEIN"/>
    <property type="match status" value="1"/>
</dbReference>
<dbReference type="InterPro" id="IPR002528">
    <property type="entry name" value="MATE_fam"/>
</dbReference>
<comment type="caution">
    <text evidence="7">The sequence shown here is derived from an EMBL/GenBank/DDBJ whole genome shotgun (WGS) entry which is preliminary data.</text>
</comment>
<feature type="transmembrane region" description="Helical" evidence="6">
    <location>
        <begin position="387"/>
        <end position="405"/>
    </location>
</feature>
<evidence type="ECO:0000256" key="2">
    <source>
        <dbReference type="ARBA" id="ARBA00022475"/>
    </source>
</evidence>
<dbReference type="PANTHER" id="PTHR43823:SF3">
    <property type="entry name" value="MULTIDRUG EXPORT PROTEIN MEPA"/>
    <property type="match status" value="1"/>
</dbReference>
<organism evidence="7 8">
    <name type="scientific">Proteiniclasticum sediminis</name>
    <dbReference type="NCBI Taxonomy" id="2804028"/>
    <lineage>
        <taxon>Bacteria</taxon>
        <taxon>Bacillati</taxon>
        <taxon>Bacillota</taxon>
        <taxon>Clostridia</taxon>
        <taxon>Eubacteriales</taxon>
        <taxon>Clostridiaceae</taxon>
        <taxon>Proteiniclasticum</taxon>
    </lineage>
</organism>
<dbReference type="EMBL" id="JAGSCS010000002">
    <property type="protein sequence ID" value="MBR0575161.1"/>
    <property type="molecule type" value="Genomic_DNA"/>
</dbReference>
<keyword evidence="3 6" id="KW-0812">Transmembrane</keyword>
<dbReference type="Pfam" id="PF01554">
    <property type="entry name" value="MatE"/>
    <property type="match status" value="2"/>
</dbReference>
<proteinExistence type="predicted"/>
<feature type="transmembrane region" description="Helical" evidence="6">
    <location>
        <begin position="129"/>
        <end position="151"/>
    </location>
</feature>
<evidence type="ECO:0000256" key="6">
    <source>
        <dbReference type="SAM" id="Phobius"/>
    </source>
</evidence>
<protein>
    <submittedName>
        <fullName evidence="7">Polysaccharide biosynthesis C-terminal domain-containing protein</fullName>
    </submittedName>
</protein>
<dbReference type="GO" id="GO:0042910">
    <property type="term" value="F:xenobiotic transmembrane transporter activity"/>
    <property type="evidence" value="ECO:0007669"/>
    <property type="project" value="InterPro"/>
</dbReference>
<evidence type="ECO:0000256" key="5">
    <source>
        <dbReference type="ARBA" id="ARBA00023136"/>
    </source>
</evidence>
<accession>A0A941CM22</accession>